<evidence type="ECO:0000256" key="6">
    <source>
        <dbReference type="ARBA" id="ARBA00038076"/>
    </source>
</evidence>
<feature type="transmembrane region" description="Helical" evidence="7">
    <location>
        <begin position="757"/>
        <end position="784"/>
    </location>
</feature>
<feature type="transmembrane region" description="Helical" evidence="7">
    <location>
        <begin position="324"/>
        <end position="350"/>
    </location>
</feature>
<evidence type="ECO:0000313" key="10">
    <source>
        <dbReference type="Proteomes" id="UP000319746"/>
    </source>
</evidence>
<feature type="transmembrane region" description="Helical" evidence="7">
    <location>
        <begin position="356"/>
        <end position="381"/>
    </location>
</feature>
<feature type="transmembrane region" description="Helical" evidence="7">
    <location>
        <begin position="489"/>
        <end position="507"/>
    </location>
</feature>
<keyword evidence="3 7" id="KW-0812">Transmembrane</keyword>
<dbReference type="GO" id="GO:0022857">
    <property type="term" value="F:transmembrane transporter activity"/>
    <property type="evidence" value="ECO:0007669"/>
    <property type="project" value="TreeGrafter"/>
</dbReference>
<feature type="transmembrane region" description="Helical" evidence="7">
    <location>
        <begin position="708"/>
        <end position="736"/>
    </location>
</feature>
<keyword evidence="10" id="KW-1185">Reference proteome</keyword>
<dbReference type="Proteomes" id="UP000319746">
    <property type="component" value="Unassembled WGS sequence"/>
</dbReference>
<keyword evidence="4 7" id="KW-1133">Transmembrane helix</keyword>
<evidence type="ECO:0000256" key="1">
    <source>
        <dbReference type="ARBA" id="ARBA00004651"/>
    </source>
</evidence>
<keyword evidence="5 7" id="KW-0472">Membrane</keyword>
<dbReference type="PANTHER" id="PTHR30572">
    <property type="entry name" value="MEMBRANE COMPONENT OF TRANSPORTER-RELATED"/>
    <property type="match status" value="1"/>
</dbReference>
<proteinExistence type="inferred from homology"/>
<sequence length="844" mass="87726">MWKLAISQLKSHPRRYVAVLLAITLGTMFLAGSLLVTSSAKETTKQMLGATYANADLLITAEQDAYLDPESAFYDQVGWLEHPGDLETISGVAEVYPLLQVGTGLVLPEDSARRGSFDADADFLLATNTPDDTSLLSTPITAGTLPRGDTEIAVDTTAAERHELTVGDTVTLRGLIEDDETEFTVSGIVDTSGDPTAIGAMAAYLTPSALAAFTGDDPIYTMGLVRVDGDLDAVLQQITTALSGVATVNTPEVQISESLINKLGFDAITVVLGSFAAIALLVMMLVINNTFSVLVAQRTRQYALQRVLGATRAQIRKSVLAETLLIGIIGSVIGIVAAIGLIFGLIILAQRWVARATFAIDATLLWVLLAGVLITVVAAWAPASKAMRVSPLAAMRPVPAVTVGSQAGIVRLVLGALALIGGTAVMLLFAFHGDIGMAILGGAISFLGALLLGVLFVPAVVYGLGWALRPIGVPGKMAQLNSVRNRSRTAATATALIIGTTLVAMILTGGRTVQENTDQLLATSFPVDVYAELSDIDPADSQRLEETTRAVATTPGVAAAVPLTPVATTVDQGEHVMAGDPKRIAQISAALTEQDAAALADPGTVLVSNRYDYETLTAQTSQGPVELDAVQSELSSVTAIVSTATAAAWDAEPLGPAVAWIAVDDPEMSATDMQDLITSMASNAEVSAGNFESPLIIRATYQQIIGTVMLTVVGLLAISVLIAFVGVANTLALSALERTRENSLLRALGLTKRGLRAMLSWEAVLICAVGAILGCALGMFYGWVGSVAIFTPILEDQADTLAVSLPWAAIIGIIGTAVLAGLIASVAPSHRAAKLSPVEGLATA</sequence>
<dbReference type="GO" id="GO:0005886">
    <property type="term" value="C:plasma membrane"/>
    <property type="evidence" value="ECO:0007669"/>
    <property type="project" value="UniProtKB-SubCell"/>
</dbReference>
<feature type="transmembrane region" description="Helical" evidence="7">
    <location>
        <begin position="412"/>
        <end position="431"/>
    </location>
</feature>
<feature type="transmembrane region" description="Helical" evidence="7">
    <location>
        <begin position="270"/>
        <end position="296"/>
    </location>
</feature>
<dbReference type="AlphaFoldDB" id="A0A543ANB4"/>
<dbReference type="InterPro" id="IPR050250">
    <property type="entry name" value="Macrolide_Exporter_MacB"/>
</dbReference>
<protein>
    <submittedName>
        <fullName evidence="9">Putative ABC transport system permease protein</fullName>
    </submittedName>
</protein>
<name>A0A543ANB4_9MICC</name>
<feature type="domain" description="ABC3 transporter permease C-terminal" evidence="8">
    <location>
        <begin position="274"/>
        <end position="391"/>
    </location>
</feature>
<feature type="transmembrane region" description="Helical" evidence="7">
    <location>
        <begin position="804"/>
        <end position="827"/>
    </location>
</feature>
<gene>
    <name evidence="9" type="ORF">FB556_0525</name>
</gene>
<evidence type="ECO:0000256" key="7">
    <source>
        <dbReference type="SAM" id="Phobius"/>
    </source>
</evidence>
<dbReference type="InterPro" id="IPR003838">
    <property type="entry name" value="ABC3_permease_C"/>
</dbReference>
<feature type="transmembrane region" description="Helical" evidence="7">
    <location>
        <begin position="437"/>
        <end position="468"/>
    </location>
</feature>
<dbReference type="Pfam" id="PF02687">
    <property type="entry name" value="FtsX"/>
    <property type="match status" value="2"/>
</dbReference>
<organism evidence="9 10">
    <name type="scientific">Enteractinococcus coprophilus</name>
    <dbReference type="NCBI Taxonomy" id="1027633"/>
    <lineage>
        <taxon>Bacteria</taxon>
        <taxon>Bacillati</taxon>
        <taxon>Actinomycetota</taxon>
        <taxon>Actinomycetes</taxon>
        <taxon>Micrococcales</taxon>
        <taxon>Micrococcaceae</taxon>
    </lineage>
</organism>
<comment type="subcellular location">
    <subcellularLocation>
        <location evidence="1">Cell membrane</location>
        <topology evidence="1">Multi-pass membrane protein</topology>
    </subcellularLocation>
</comment>
<evidence type="ECO:0000256" key="4">
    <source>
        <dbReference type="ARBA" id="ARBA00022989"/>
    </source>
</evidence>
<evidence type="ECO:0000259" key="8">
    <source>
        <dbReference type="Pfam" id="PF02687"/>
    </source>
</evidence>
<comment type="caution">
    <text evidence="9">The sequence shown here is derived from an EMBL/GenBank/DDBJ whole genome shotgun (WGS) entry which is preliminary data.</text>
</comment>
<accession>A0A543ANB4</accession>
<evidence type="ECO:0000256" key="5">
    <source>
        <dbReference type="ARBA" id="ARBA00023136"/>
    </source>
</evidence>
<evidence type="ECO:0000256" key="2">
    <source>
        <dbReference type="ARBA" id="ARBA00022475"/>
    </source>
</evidence>
<dbReference type="RefSeq" id="WP_141864459.1">
    <property type="nucleotide sequence ID" value="NZ_BAABAN010000016.1"/>
</dbReference>
<evidence type="ECO:0000256" key="3">
    <source>
        <dbReference type="ARBA" id="ARBA00022692"/>
    </source>
</evidence>
<reference evidence="9 10" key="1">
    <citation type="submission" date="2019-06" db="EMBL/GenBank/DDBJ databases">
        <title>Sequencing the genomes of 1000 actinobacteria strains.</title>
        <authorList>
            <person name="Klenk H.-P."/>
        </authorList>
    </citation>
    <scope>NUCLEOTIDE SEQUENCE [LARGE SCALE GENOMIC DNA]</scope>
    <source>
        <strain evidence="9 10">DSM 24083</strain>
    </source>
</reference>
<keyword evidence="2" id="KW-1003">Cell membrane</keyword>
<feature type="domain" description="ABC3 transporter permease C-terminal" evidence="8">
    <location>
        <begin position="715"/>
        <end position="837"/>
    </location>
</feature>
<evidence type="ECO:0000313" key="9">
    <source>
        <dbReference type="EMBL" id="TQL74074.1"/>
    </source>
</evidence>
<comment type="similarity">
    <text evidence="6">Belongs to the ABC-4 integral membrane protein family.</text>
</comment>
<dbReference type="OrthoDB" id="9780560at2"/>
<dbReference type="PANTHER" id="PTHR30572:SF4">
    <property type="entry name" value="ABC TRANSPORTER PERMEASE YTRF"/>
    <property type="match status" value="1"/>
</dbReference>
<dbReference type="EMBL" id="VFOU01000001">
    <property type="protein sequence ID" value="TQL74074.1"/>
    <property type="molecule type" value="Genomic_DNA"/>
</dbReference>